<keyword evidence="5" id="KW-1185">Reference proteome</keyword>
<dbReference type="GO" id="GO:0016705">
    <property type="term" value="F:oxidoreductase activity, acting on paired donors, with incorporation or reduction of molecular oxygen"/>
    <property type="evidence" value="ECO:0007669"/>
    <property type="project" value="InterPro"/>
</dbReference>
<dbReference type="EMBL" id="JAERWL010000006">
    <property type="protein sequence ID" value="MBM9476321.1"/>
    <property type="molecule type" value="Genomic_DNA"/>
</dbReference>
<feature type="compositionally biased region" description="Low complexity" evidence="3">
    <location>
        <begin position="1"/>
        <end position="11"/>
    </location>
</feature>
<dbReference type="PANTHER" id="PTHR46696">
    <property type="entry name" value="P450, PUTATIVE (EUROFUNG)-RELATED"/>
    <property type="match status" value="1"/>
</dbReference>
<organism evidence="4 5">
    <name type="scientific">Nakamurella flavida</name>
    <dbReference type="NCBI Taxonomy" id="363630"/>
    <lineage>
        <taxon>Bacteria</taxon>
        <taxon>Bacillati</taxon>
        <taxon>Actinomycetota</taxon>
        <taxon>Actinomycetes</taxon>
        <taxon>Nakamurellales</taxon>
        <taxon>Nakamurellaceae</taxon>
        <taxon>Nakamurella</taxon>
    </lineage>
</organism>
<dbReference type="GO" id="GO:0005506">
    <property type="term" value="F:iron ion binding"/>
    <property type="evidence" value="ECO:0007669"/>
    <property type="project" value="InterPro"/>
</dbReference>
<keyword evidence="2" id="KW-0408">Iron</keyword>
<evidence type="ECO:0000313" key="5">
    <source>
        <dbReference type="Proteomes" id="UP000663801"/>
    </source>
</evidence>
<dbReference type="PROSITE" id="PS00086">
    <property type="entry name" value="CYTOCHROME_P450"/>
    <property type="match status" value="1"/>
</dbReference>
<dbReference type="InterPro" id="IPR001128">
    <property type="entry name" value="Cyt_P450"/>
</dbReference>
<keyword evidence="2" id="KW-0349">Heme</keyword>
<name>A0A938YKP8_9ACTN</name>
<dbReference type="InterPro" id="IPR002397">
    <property type="entry name" value="Cyt_P450_B"/>
</dbReference>
<keyword evidence="2" id="KW-0503">Monooxygenase</keyword>
<dbReference type="PANTHER" id="PTHR46696:SF1">
    <property type="entry name" value="CYTOCHROME P450 YJIB-RELATED"/>
    <property type="match status" value="1"/>
</dbReference>
<keyword evidence="2" id="KW-0560">Oxidoreductase</keyword>
<feature type="region of interest" description="Disordered" evidence="3">
    <location>
        <begin position="1"/>
        <end position="30"/>
    </location>
</feature>
<reference evidence="4" key="1">
    <citation type="submission" date="2021-01" db="EMBL/GenBank/DDBJ databases">
        <title>KCTC 19127 draft genome.</title>
        <authorList>
            <person name="An D."/>
        </authorList>
    </citation>
    <scope>NUCLEOTIDE SEQUENCE</scope>
    <source>
        <strain evidence="4">KCTC 19127</strain>
    </source>
</reference>
<dbReference type="PRINTS" id="PR00359">
    <property type="entry name" value="BP450"/>
</dbReference>
<dbReference type="Proteomes" id="UP000663801">
    <property type="component" value="Unassembled WGS sequence"/>
</dbReference>
<proteinExistence type="inferred from homology"/>
<evidence type="ECO:0000256" key="3">
    <source>
        <dbReference type="SAM" id="MobiDB-lite"/>
    </source>
</evidence>
<dbReference type="Pfam" id="PF00067">
    <property type="entry name" value="p450"/>
    <property type="match status" value="1"/>
</dbReference>
<dbReference type="GO" id="GO:0004497">
    <property type="term" value="F:monooxygenase activity"/>
    <property type="evidence" value="ECO:0007669"/>
    <property type="project" value="UniProtKB-KW"/>
</dbReference>
<dbReference type="GO" id="GO:0020037">
    <property type="term" value="F:heme binding"/>
    <property type="evidence" value="ECO:0007669"/>
    <property type="project" value="InterPro"/>
</dbReference>
<sequence>MTASTAAAPSRAPRPPAADRSAHPTPRPGHGASLAGLAGDLWRYFVDADFRRTDAETLFTALPVRAPVLGLPNFWVVSGYDAVRRLSTRPELVMPPARFPAEVADRLPGFVDFFTRSLSFLPGPDHQRLRGVLGPHLSPAAVDGLLPLVTDLVTDLLGPADGRPVDLVSTVAEPLPVLVTAHLLGVDAVDHRWLTTRVAGLLAVLQTSFPGAGDRPAHPMDAAEFAELAELAEHLVDSPAASGRLLAGIQTSCRAGDLTRDEATRLVLLLFMTGVDTVTTGLTNTVHVLLDHPGEWDRLRAGTVSAPALSAEALRVLTPSSFASRTVTTDLRIGGSTLRAGDAVLLCLAAANRDPARYPDPGAFRPERTPAGSAAFGFGLHHCLGAALAGVQTTATLQVLADRDVRRADDRPLPWRTDLTFRSPAALPVVLGGAR</sequence>
<accession>A0A938YKP8</accession>
<comment type="similarity">
    <text evidence="1 2">Belongs to the cytochrome P450 family.</text>
</comment>
<protein>
    <submittedName>
        <fullName evidence="4">Cytochrome P450</fullName>
    </submittedName>
</protein>
<dbReference type="RefSeq" id="WP_205256394.1">
    <property type="nucleotide sequence ID" value="NZ_BAAAPV010000001.1"/>
</dbReference>
<dbReference type="SUPFAM" id="SSF48264">
    <property type="entry name" value="Cytochrome P450"/>
    <property type="match status" value="1"/>
</dbReference>
<comment type="caution">
    <text evidence="4">The sequence shown here is derived from an EMBL/GenBank/DDBJ whole genome shotgun (WGS) entry which is preliminary data.</text>
</comment>
<evidence type="ECO:0000313" key="4">
    <source>
        <dbReference type="EMBL" id="MBM9476321.1"/>
    </source>
</evidence>
<evidence type="ECO:0000256" key="1">
    <source>
        <dbReference type="ARBA" id="ARBA00010617"/>
    </source>
</evidence>
<gene>
    <name evidence="4" type="ORF">JL107_07700</name>
</gene>
<dbReference type="AlphaFoldDB" id="A0A938YKP8"/>
<dbReference type="InterPro" id="IPR017972">
    <property type="entry name" value="Cyt_P450_CS"/>
</dbReference>
<evidence type="ECO:0000256" key="2">
    <source>
        <dbReference type="RuleBase" id="RU000461"/>
    </source>
</evidence>
<keyword evidence="2" id="KW-0479">Metal-binding</keyword>
<dbReference type="Gene3D" id="1.10.630.10">
    <property type="entry name" value="Cytochrome P450"/>
    <property type="match status" value="1"/>
</dbReference>
<dbReference type="InterPro" id="IPR036396">
    <property type="entry name" value="Cyt_P450_sf"/>
</dbReference>